<keyword evidence="2" id="KW-1185">Reference proteome</keyword>
<accession>A0A378R1G1</accession>
<protein>
    <submittedName>
        <fullName evidence="1">Domain of uncharacterized function (DUF1963)</fullName>
    </submittedName>
</protein>
<dbReference type="InterPro" id="IPR015315">
    <property type="entry name" value="DUF1963"/>
</dbReference>
<dbReference type="SUPFAM" id="SSF103032">
    <property type="entry name" value="Hypothetical protein YwqG"/>
    <property type="match status" value="1"/>
</dbReference>
<dbReference type="Gene3D" id="2.30.320.10">
    <property type="entry name" value="YwqG-like"/>
    <property type="match status" value="1"/>
</dbReference>
<evidence type="ECO:0000313" key="1">
    <source>
        <dbReference type="EMBL" id="STZ09024.1"/>
    </source>
</evidence>
<evidence type="ECO:0000313" key="2">
    <source>
        <dbReference type="Proteomes" id="UP000254065"/>
    </source>
</evidence>
<dbReference type="AlphaFoldDB" id="A0A378R1G1"/>
<gene>
    <name evidence="1" type="primary">ywqG_2</name>
    <name evidence="1" type="ORF">NCTC12877_02033</name>
</gene>
<reference evidence="1 2" key="1">
    <citation type="submission" date="2018-06" db="EMBL/GenBank/DDBJ databases">
        <authorList>
            <consortium name="Pathogen Informatics"/>
            <person name="Doyle S."/>
        </authorList>
    </citation>
    <scope>NUCLEOTIDE SEQUENCE [LARGE SCALE GENOMIC DNA]</scope>
    <source>
        <strain evidence="1 2">NCTC12877</strain>
    </source>
</reference>
<dbReference type="Proteomes" id="UP000254065">
    <property type="component" value="Unassembled WGS sequence"/>
</dbReference>
<dbReference type="Pfam" id="PF09234">
    <property type="entry name" value="DUF1963"/>
    <property type="match status" value="1"/>
</dbReference>
<dbReference type="PANTHER" id="PTHR36436:SF6">
    <property type="entry name" value="SLL5081 PROTEIN"/>
    <property type="match status" value="1"/>
</dbReference>
<dbReference type="PANTHER" id="PTHR36436">
    <property type="entry name" value="SLL5081 PROTEIN"/>
    <property type="match status" value="1"/>
</dbReference>
<dbReference type="EMBL" id="UGQB01000004">
    <property type="protein sequence ID" value="STZ09024.1"/>
    <property type="molecule type" value="Genomic_DNA"/>
</dbReference>
<proteinExistence type="predicted"/>
<dbReference type="STRING" id="1122244.GCA_000426885_00305"/>
<name>A0A378R1G1_9GAMM</name>
<dbReference type="InterPro" id="IPR035948">
    <property type="entry name" value="YwqG-like_sf"/>
</dbReference>
<dbReference type="RefSeq" id="WP_029102133.1">
    <property type="nucleotide sequence ID" value="NZ_UGQB01000004.1"/>
</dbReference>
<sequence>MEDNVKHPVVYLKLGENSPTTLFQSKVGGKPYLPIGMEYPKNRKTGNPLTLLAQINFAEMPPLPDYPTKGILQFFVDRDDEDYGQGGDCSVPFAEITPNMREELYPQIFKKIGYDVIYHTDILPESELQSDFSQYPTYESHHSYGEYSLLSGEFPITFHSEQ</sequence>
<dbReference type="OrthoDB" id="4929513at2"/>
<organism evidence="1 2">
    <name type="scientific">Moraxella caprae</name>
    <dbReference type="NCBI Taxonomy" id="90240"/>
    <lineage>
        <taxon>Bacteria</taxon>
        <taxon>Pseudomonadati</taxon>
        <taxon>Pseudomonadota</taxon>
        <taxon>Gammaproteobacteria</taxon>
        <taxon>Moraxellales</taxon>
        <taxon>Moraxellaceae</taxon>
        <taxon>Moraxella</taxon>
    </lineage>
</organism>